<name>A0A192A5R1_9RALS</name>
<dbReference type="GO" id="GO:0008643">
    <property type="term" value="P:carbohydrate transport"/>
    <property type="evidence" value="ECO:0007669"/>
    <property type="project" value="InterPro"/>
</dbReference>
<dbReference type="Pfam" id="PF04966">
    <property type="entry name" value="OprB"/>
    <property type="match status" value="1"/>
</dbReference>
<dbReference type="InterPro" id="IPR038673">
    <property type="entry name" value="OprB_sf"/>
</dbReference>
<evidence type="ECO:0000256" key="2">
    <source>
        <dbReference type="RuleBase" id="RU363072"/>
    </source>
</evidence>
<dbReference type="PANTHER" id="PTHR37944">
    <property type="entry name" value="PORIN B"/>
    <property type="match status" value="1"/>
</dbReference>
<organism evidence="3 4">
    <name type="scientific">Ralstonia insidiosa</name>
    <dbReference type="NCBI Taxonomy" id="190721"/>
    <lineage>
        <taxon>Bacteria</taxon>
        <taxon>Pseudomonadati</taxon>
        <taxon>Pseudomonadota</taxon>
        <taxon>Betaproteobacteria</taxon>
        <taxon>Burkholderiales</taxon>
        <taxon>Burkholderiaceae</taxon>
        <taxon>Ralstonia</taxon>
    </lineage>
</organism>
<reference evidence="4" key="1">
    <citation type="submission" date="2016-06" db="EMBL/GenBank/DDBJ databases">
        <authorList>
            <person name="Xu Y."/>
            <person name="Nagy A."/>
            <person name="Yan X."/>
            <person name="Kim S.W."/>
            <person name="Haley B."/>
            <person name="Liu N.T."/>
            <person name="Nou X."/>
        </authorList>
    </citation>
    <scope>NUCLEOTIDE SEQUENCE [LARGE SCALE GENOMIC DNA]</scope>
    <source>
        <strain evidence="4">ATCC 49129</strain>
    </source>
</reference>
<dbReference type="GO" id="GO:0015288">
    <property type="term" value="F:porin activity"/>
    <property type="evidence" value="ECO:0007669"/>
    <property type="project" value="InterPro"/>
</dbReference>
<dbReference type="Gene3D" id="2.40.160.180">
    <property type="entry name" value="Carbohydrate-selective porin OprB"/>
    <property type="match status" value="1"/>
</dbReference>
<keyword evidence="4" id="KW-1185">Reference proteome</keyword>
<dbReference type="EMBL" id="CP016023">
    <property type="protein sequence ID" value="ANJ75678.1"/>
    <property type="molecule type" value="Genomic_DNA"/>
</dbReference>
<dbReference type="STRING" id="190721.ACS15_5369"/>
<dbReference type="GeneID" id="61529242"/>
<gene>
    <name evidence="3" type="ORF">A9Y76_24680</name>
</gene>
<dbReference type="Proteomes" id="UP000078572">
    <property type="component" value="Chromosome 2"/>
</dbReference>
<dbReference type="RefSeq" id="WP_064808429.1">
    <property type="nucleotide sequence ID" value="NZ_CP016023.1"/>
</dbReference>
<evidence type="ECO:0000313" key="3">
    <source>
        <dbReference type="EMBL" id="ANJ75678.1"/>
    </source>
</evidence>
<dbReference type="InterPro" id="IPR007049">
    <property type="entry name" value="Carb-sel_porin_OprB"/>
</dbReference>
<dbReference type="PANTHER" id="PTHR37944:SF1">
    <property type="entry name" value="PORIN B"/>
    <property type="match status" value="1"/>
</dbReference>
<dbReference type="InterPro" id="IPR052932">
    <property type="entry name" value="OprB_Porin"/>
</dbReference>
<dbReference type="GO" id="GO:0016020">
    <property type="term" value="C:membrane"/>
    <property type="evidence" value="ECO:0007669"/>
    <property type="project" value="InterPro"/>
</dbReference>
<evidence type="ECO:0000256" key="1">
    <source>
        <dbReference type="ARBA" id="ARBA00008769"/>
    </source>
</evidence>
<sequence>MELEPRFDASPRPLKPARRSVADQAAHRQSRSKRLGASAIAAAVLALGAASAHAYDVTTSPYLLGDWGGLRTRLADQGVTFNLGYGSELAHNFSGGTEHLTRYTDQWVMGTTLDMQKLTGWQGATFQATITDRNGRNLGSDANIGNNMLIQEVYGRGQTWHLTQFWLNQKLLNDRLEIKAGRVTVGEDFFSFSCDFQNLTFCGSQPGNLVGSYWVNWPTSQWGARAKVHTSAETYAQIGVYQVNPNYVDDGWARRNGWKLNNPGGTTGALIPLEFGWLPNIDGRPGSYKAGVWYNTSNGRDLYEDVNGNPRGITGLDAKQHSGQYGAYLNLQQQVTGTAGGRGATVFLNFSQADRNTAQTDHQLSVGVQYKGPFDRLADTIGFAVGATHNNGRYADYVRQVNARTGSNTAVGDGYEYVSELYYSYSPVPSVYFRPNLQYILHPGGTTQNKNAFVIGLKTGITF</sequence>
<accession>A0A192A5R1</accession>
<dbReference type="OrthoDB" id="545475at2"/>
<comment type="similarity">
    <text evidence="1 2">Belongs to the OprB family.</text>
</comment>
<dbReference type="AlphaFoldDB" id="A0A192A5R1"/>
<evidence type="ECO:0000313" key="4">
    <source>
        <dbReference type="Proteomes" id="UP000078572"/>
    </source>
</evidence>
<proteinExistence type="inferred from homology"/>
<protein>
    <submittedName>
        <fullName evidence="3">Porin</fullName>
    </submittedName>
</protein>